<dbReference type="AlphaFoldDB" id="A0A4Y9EM42"/>
<organism evidence="7 8">
    <name type="scientific">Glacieibacterium arshaanense</name>
    <dbReference type="NCBI Taxonomy" id="2511025"/>
    <lineage>
        <taxon>Bacteria</taxon>
        <taxon>Pseudomonadati</taxon>
        <taxon>Pseudomonadota</taxon>
        <taxon>Alphaproteobacteria</taxon>
        <taxon>Sphingomonadales</taxon>
        <taxon>Sphingosinicellaceae</taxon>
        <taxon>Glacieibacterium</taxon>
    </lineage>
</organism>
<evidence type="ECO:0000256" key="4">
    <source>
        <dbReference type="ARBA" id="ARBA00022989"/>
    </source>
</evidence>
<comment type="subcellular location">
    <subcellularLocation>
        <location evidence="1">Membrane</location>
        <topology evidence="1">Multi-pass membrane protein</topology>
    </subcellularLocation>
</comment>
<dbReference type="PANTHER" id="PTHR21716">
    <property type="entry name" value="TRANSMEMBRANE PROTEIN"/>
    <property type="match status" value="1"/>
</dbReference>
<proteinExistence type="inferred from homology"/>
<feature type="transmembrane region" description="Helical" evidence="6">
    <location>
        <begin position="62"/>
        <end position="84"/>
    </location>
</feature>
<comment type="similarity">
    <text evidence="2">Belongs to the autoinducer-2 exporter (AI-2E) (TC 2.A.86) family.</text>
</comment>
<feature type="transmembrane region" description="Helical" evidence="6">
    <location>
        <begin position="222"/>
        <end position="252"/>
    </location>
</feature>
<evidence type="ECO:0000256" key="1">
    <source>
        <dbReference type="ARBA" id="ARBA00004141"/>
    </source>
</evidence>
<gene>
    <name evidence="7" type="ORF">EUV02_06630</name>
</gene>
<keyword evidence="8" id="KW-1185">Reference proteome</keyword>
<sequence length="343" mass="36280">MTTPVAKTSGGNVALTLCAVILLATALHLARVVFEPVAFALFLVALVWPLQRTLASKLPKGLALIITMLATLAVLAVFAVGAALSAGQIGGWAMANFGRVQAVYVDATVWLEAQGFLVDGVTENRLSPATVMSLLQTVAARLSDTTGFIMLAFVFVVLGLLEVEPIAARLRKLAGDDWDPAAAGASIAKKFQTYMRVRGVASVLTGTFTALFAYAIGLQLPLAWGVLAFILNFIPFIGPLIVVVPAMIFAAVQFGSWQMVLLVAAGMTAIQFVIGSYLEPIMAGTAVSVSPFLVLLSVFLWGFLWGIPGAFIGVPMTIAILTVCEQRPSTRWIAELLAGPEKK</sequence>
<evidence type="ECO:0000256" key="3">
    <source>
        <dbReference type="ARBA" id="ARBA00022692"/>
    </source>
</evidence>
<name>A0A4Y9EM42_9SPHN</name>
<keyword evidence="3 6" id="KW-0812">Transmembrane</keyword>
<dbReference type="EMBL" id="SIHO01000002">
    <property type="protein sequence ID" value="TFU02883.1"/>
    <property type="molecule type" value="Genomic_DNA"/>
</dbReference>
<dbReference type="GO" id="GO:0016020">
    <property type="term" value="C:membrane"/>
    <property type="evidence" value="ECO:0007669"/>
    <property type="project" value="UniProtKB-SubCell"/>
</dbReference>
<evidence type="ECO:0000313" key="8">
    <source>
        <dbReference type="Proteomes" id="UP000297737"/>
    </source>
</evidence>
<comment type="caution">
    <text evidence="7">The sequence shown here is derived from an EMBL/GenBank/DDBJ whole genome shotgun (WGS) entry which is preliminary data.</text>
</comment>
<dbReference type="Pfam" id="PF01594">
    <property type="entry name" value="AI-2E_transport"/>
    <property type="match status" value="1"/>
</dbReference>
<evidence type="ECO:0000256" key="5">
    <source>
        <dbReference type="ARBA" id="ARBA00023136"/>
    </source>
</evidence>
<dbReference type="Proteomes" id="UP000297737">
    <property type="component" value="Unassembled WGS sequence"/>
</dbReference>
<dbReference type="RefSeq" id="WP_135245477.1">
    <property type="nucleotide sequence ID" value="NZ_SIHO01000002.1"/>
</dbReference>
<feature type="transmembrane region" description="Helical" evidence="6">
    <location>
        <begin position="36"/>
        <end position="55"/>
    </location>
</feature>
<evidence type="ECO:0000256" key="6">
    <source>
        <dbReference type="SAM" id="Phobius"/>
    </source>
</evidence>
<evidence type="ECO:0000256" key="2">
    <source>
        <dbReference type="ARBA" id="ARBA00009773"/>
    </source>
</evidence>
<dbReference type="GO" id="GO:0055085">
    <property type="term" value="P:transmembrane transport"/>
    <property type="evidence" value="ECO:0007669"/>
    <property type="project" value="TreeGrafter"/>
</dbReference>
<feature type="transmembrane region" description="Helical" evidence="6">
    <location>
        <begin position="259"/>
        <end position="278"/>
    </location>
</feature>
<feature type="transmembrane region" description="Helical" evidence="6">
    <location>
        <begin position="12"/>
        <end position="30"/>
    </location>
</feature>
<evidence type="ECO:0000313" key="7">
    <source>
        <dbReference type="EMBL" id="TFU02883.1"/>
    </source>
</evidence>
<accession>A0A4Y9EM42</accession>
<dbReference type="OrthoDB" id="9799225at2"/>
<feature type="transmembrane region" description="Helical" evidence="6">
    <location>
        <begin position="197"/>
        <end position="216"/>
    </location>
</feature>
<reference evidence="7 8" key="1">
    <citation type="submission" date="2019-02" db="EMBL/GenBank/DDBJ databases">
        <title>Polymorphobacter sp. isolated from the lake at the Tibet of China.</title>
        <authorList>
            <person name="Li A."/>
        </authorList>
    </citation>
    <scope>NUCLEOTIDE SEQUENCE [LARGE SCALE GENOMIC DNA]</scope>
    <source>
        <strain evidence="7 8">DJ1R-1</strain>
    </source>
</reference>
<keyword evidence="5 6" id="KW-0472">Membrane</keyword>
<dbReference type="PANTHER" id="PTHR21716:SF64">
    <property type="entry name" value="AI-2 TRANSPORT PROTEIN TQSA"/>
    <property type="match status" value="1"/>
</dbReference>
<dbReference type="InterPro" id="IPR002549">
    <property type="entry name" value="AI-2E-like"/>
</dbReference>
<feature type="transmembrane region" description="Helical" evidence="6">
    <location>
        <begin position="145"/>
        <end position="163"/>
    </location>
</feature>
<protein>
    <submittedName>
        <fullName evidence="7">AI-2E family transporter</fullName>
    </submittedName>
</protein>
<feature type="transmembrane region" description="Helical" evidence="6">
    <location>
        <begin position="298"/>
        <end position="323"/>
    </location>
</feature>
<keyword evidence="4 6" id="KW-1133">Transmembrane helix</keyword>